<reference evidence="2" key="1">
    <citation type="submission" date="2022-01" db="EMBL/GenBank/DDBJ databases">
        <title>Genome Sequence Resource for Two Populations of Ditylenchus destructor, the Migratory Endoparasitic Phytonematode.</title>
        <authorList>
            <person name="Zhang H."/>
            <person name="Lin R."/>
            <person name="Xie B."/>
        </authorList>
    </citation>
    <scope>NUCLEOTIDE SEQUENCE</scope>
    <source>
        <strain evidence="2">BazhouSP</strain>
    </source>
</reference>
<feature type="region of interest" description="Disordered" evidence="1">
    <location>
        <begin position="453"/>
        <end position="473"/>
    </location>
</feature>
<evidence type="ECO:0000313" key="3">
    <source>
        <dbReference type="Proteomes" id="UP001201812"/>
    </source>
</evidence>
<sequence>MVSCTSFIFSVIQALCILYYFSYAQFIAAQFQPNCADKCRDNNDNGAEKFAQICKWKDYAQCLKDTCSELNESKLPKMMIEVAQSLCGNKTDFFLTYLCRVQIRKHNPSCNLTTTKGWEDYCSEARFSLACLTPMFLQKCNQTAVDIENQYYAYLTIERGIMAIINDPSQKGLTPSEDCEYLINPGNRIMGVPTALIDNSFTGYDNDSSSEPAEDDDTTDSGAGFIKIAPYIMISYLSAAVSISTLKVQEMILFIVINVQLLYLLGHTTLAAENWHECINKDSCKLDPHENTAYYEWTTKANCVKDCMTGEKGEDFGKILHKIAEYAHREIAGVAESFLCRQEVIKDVKDDCEWRSMGDDHGLKDTSLDNYCNYKKFSRDCVSAAINSTCQSDQASYVHDLFDAYIANLDVYELLNATGQTNYTFGNNPVCDDLLKPDRTVLVETTELYQTAPPQEIQTTGEPFNPGQEGSTEDSGAVMYTLHIIGHLLTLLTLISSIF</sequence>
<gene>
    <name evidence="2" type="ORF">DdX_04444</name>
</gene>
<dbReference type="AlphaFoldDB" id="A0AAD4RAS0"/>
<accession>A0AAD4RAS0</accession>
<proteinExistence type="predicted"/>
<organism evidence="2 3">
    <name type="scientific">Ditylenchus destructor</name>
    <dbReference type="NCBI Taxonomy" id="166010"/>
    <lineage>
        <taxon>Eukaryota</taxon>
        <taxon>Metazoa</taxon>
        <taxon>Ecdysozoa</taxon>
        <taxon>Nematoda</taxon>
        <taxon>Chromadorea</taxon>
        <taxon>Rhabditida</taxon>
        <taxon>Tylenchina</taxon>
        <taxon>Tylenchomorpha</taxon>
        <taxon>Sphaerularioidea</taxon>
        <taxon>Anguinidae</taxon>
        <taxon>Anguininae</taxon>
        <taxon>Ditylenchus</taxon>
    </lineage>
</organism>
<comment type="caution">
    <text evidence="2">The sequence shown here is derived from an EMBL/GenBank/DDBJ whole genome shotgun (WGS) entry which is preliminary data.</text>
</comment>
<evidence type="ECO:0000313" key="2">
    <source>
        <dbReference type="EMBL" id="KAI1722138.1"/>
    </source>
</evidence>
<keyword evidence="3" id="KW-1185">Reference proteome</keyword>
<dbReference type="EMBL" id="JAKKPZ010000004">
    <property type="protein sequence ID" value="KAI1722138.1"/>
    <property type="molecule type" value="Genomic_DNA"/>
</dbReference>
<evidence type="ECO:0000256" key="1">
    <source>
        <dbReference type="SAM" id="MobiDB-lite"/>
    </source>
</evidence>
<protein>
    <submittedName>
        <fullName evidence="2">Uncharacterized protein</fullName>
    </submittedName>
</protein>
<name>A0AAD4RAS0_9BILA</name>
<dbReference type="Proteomes" id="UP001201812">
    <property type="component" value="Unassembled WGS sequence"/>
</dbReference>